<accession>A0A0N4VWD5</accession>
<feature type="region of interest" description="Disordered" evidence="1">
    <location>
        <begin position="1"/>
        <end position="54"/>
    </location>
</feature>
<dbReference type="AlphaFoldDB" id="A0A0N4VWD5"/>
<sequence>LCFSQGQLSHQNEISPPVTTHNSYSKRSQPLQQSVHVVETSQDGTTDLNSKSPENATAACTFAAPPKSKHERFPQTTFMCIPPNPLGFLTPLTLIEKLFLQPLWKSDIGWDDTLSEEHEKDGRKSSINDKIFIRHRSRHCRYRNASQFRPIRPPCLRRCIWICVLRSSLSSTPSHRLSTQSFASDGEIKTSSASLRLLFHLSAIAAGANLLSFLAEQLDMKIRRKYFWSDSAVALAWTTSYKTLRIFVRNRVCKIRELTTVVTIRCVPTAENPAVIGCRGTSVLILQNLAHCWHGTTILTEDVTTWPRNSGQETTVENPSFQESEKQSFPSSLAATQNVLQEQPLLDSSRFSTWDSLFATVVFVLRFLTTGSKKAASFIGTSGALLQTRAERVLFRLAQQQCPPSSCNVSCISSTVMRHIFGNHEDASRPLHSFRKRRLQSSSIQKPYH</sequence>
<evidence type="ECO:0000313" key="2">
    <source>
        <dbReference type="WBParaSite" id="HPLM_0000160501-mRNA-1"/>
    </source>
</evidence>
<organism evidence="2">
    <name type="scientific">Haemonchus placei</name>
    <name type="common">Barber's pole worm</name>
    <dbReference type="NCBI Taxonomy" id="6290"/>
    <lineage>
        <taxon>Eukaryota</taxon>
        <taxon>Metazoa</taxon>
        <taxon>Ecdysozoa</taxon>
        <taxon>Nematoda</taxon>
        <taxon>Chromadorea</taxon>
        <taxon>Rhabditida</taxon>
        <taxon>Rhabditina</taxon>
        <taxon>Rhabditomorpha</taxon>
        <taxon>Strongyloidea</taxon>
        <taxon>Trichostrongylidae</taxon>
        <taxon>Haemonchus</taxon>
    </lineage>
</organism>
<dbReference type="WBParaSite" id="HPLM_0000160501-mRNA-1">
    <property type="protein sequence ID" value="HPLM_0000160501-mRNA-1"/>
    <property type="gene ID" value="HPLM_0000160501"/>
</dbReference>
<proteinExistence type="predicted"/>
<reference evidence="2" key="1">
    <citation type="submission" date="2017-02" db="UniProtKB">
        <authorList>
            <consortium name="WormBaseParasite"/>
        </authorList>
    </citation>
    <scope>IDENTIFICATION</scope>
</reference>
<name>A0A0N4VWD5_HAEPC</name>
<dbReference type="Pfam" id="PF05380">
    <property type="entry name" value="Peptidase_A17"/>
    <property type="match status" value="1"/>
</dbReference>
<dbReference type="PANTHER" id="PTHR47331">
    <property type="entry name" value="PHD-TYPE DOMAIN-CONTAINING PROTEIN"/>
    <property type="match status" value="1"/>
</dbReference>
<protein>
    <submittedName>
        <fullName evidence="2">Pecanex-like protein</fullName>
    </submittedName>
</protein>
<dbReference type="InterPro" id="IPR008042">
    <property type="entry name" value="Retrotrans_Pao"/>
</dbReference>
<evidence type="ECO:0000256" key="1">
    <source>
        <dbReference type="SAM" id="MobiDB-lite"/>
    </source>
</evidence>